<gene>
    <name evidence="1" type="ORF">M3N55_10250</name>
</gene>
<reference evidence="1 2" key="1">
    <citation type="submission" date="2022-05" db="EMBL/GenBank/DDBJ databases">
        <title>Seasonal and diel survey of microbial diversity of the Tyrrhenian coast.</title>
        <authorList>
            <person name="Gattoni G."/>
            <person name="Corral P."/>
        </authorList>
    </citation>
    <scope>NUCLEOTIDE SEQUENCE [LARGE SCALE GENOMIC DNA]</scope>
    <source>
        <strain evidence="1 2">V10</strain>
    </source>
</reference>
<organism evidence="1 2">
    <name type="scientific">Roseinatronobacter domitianus</name>
    <dbReference type="NCBI Taxonomy" id="2940293"/>
    <lineage>
        <taxon>Bacteria</taxon>
        <taxon>Pseudomonadati</taxon>
        <taxon>Pseudomonadota</taxon>
        <taxon>Alphaproteobacteria</taxon>
        <taxon>Rhodobacterales</taxon>
        <taxon>Paracoccaceae</taxon>
        <taxon>Roseinatronobacter</taxon>
    </lineage>
</organism>
<sequence length="70" mass="7739">MASVTTDIFATRATESMGDKLMHGLTRLAKLSPTYRRVEALSNLTDAELAAQNMTREQAAARVFGNKFYV</sequence>
<proteinExistence type="predicted"/>
<dbReference type="EMBL" id="JALZWP010000009">
    <property type="protein sequence ID" value="MCL1629112.1"/>
    <property type="molecule type" value="Genomic_DNA"/>
</dbReference>
<evidence type="ECO:0008006" key="3">
    <source>
        <dbReference type="Google" id="ProtNLM"/>
    </source>
</evidence>
<evidence type="ECO:0000313" key="2">
    <source>
        <dbReference type="Proteomes" id="UP001202550"/>
    </source>
</evidence>
<dbReference type="RefSeq" id="WP_249058535.1">
    <property type="nucleotide sequence ID" value="NZ_JALZWP010000009.1"/>
</dbReference>
<accession>A0ABT0M2N6</accession>
<dbReference type="Proteomes" id="UP001202550">
    <property type="component" value="Unassembled WGS sequence"/>
</dbReference>
<name>A0ABT0M2N6_9RHOB</name>
<evidence type="ECO:0000313" key="1">
    <source>
        <dbReference type="EMBL" id="MCL1629112.1"/>
    </source>
</evidence>
<protein>
    <recommendedName>
        <fullName evidence="3">DUF1127 domain-containing protein</fullName>
    </recommendedName>
</protein>
<keyword evidence="2" id="KW-1185">Reference proteome</keyword>
<comment type="caution">
    <text evidence="1">The sequence shown here is derived from an EMBL/GenBank/DDBJ whole genome shotgun (WGS) entry which is preliminary data.</text>
</comment>